<dbReference type="EMBL" id="SSTG01000038">
    <property type="protein sequence ID" value="THG53095.1"/>
    <property type="molecule type" value="Genomic_DNA"/>
</dbReference>
<organism evidence="1 2">
    <name type="scientific">Muribaculum caecicola</name>
    <dbReference type="NCBI Taxonomy" id="3038144"/>
    <lineage>
        <taxon>Bacteria</taxon>
        <taxon>Pseudomonadati</taxon>
        <taxon>Bacteroidota</taxon>
        <taxon>Bacteroidia</taxon>
        <taxon>Bacteroidales</taxon>
        <taxon>Muribaculaceae</taxon>
        <taxon>Muribaculum</taxon>
    </lineage>
</organism>
<reference evidence="1" key="1">
    <citation type="submission" date="2019-04" db="EMBL/GenBank/DDBJ databases">
        <title>Microbes associate with the intestines of laboratory mice.</title>
        <authorList>
            <person name="Navarre W."/>
            <person name="Wong E."/>
            <person name="Huang K.C."/>
            <person name="Tropini C."/>
            <person name="Ng K."/>
            <person name="Yu B."/>
        </authorList>
    </citation>
    <scope>NUCLEOTIDE SEQUENCE</scope>
    <source>
        <strain evidence="1">NM86_A22</strain>
    </source>
</reference>
<keyword evidence="2" id="KW-1185">Reference proteome</keyword>
<dbReference type="Proteomes" id="UP000305401">
    <property type="component" value="Unassembled WGS sequence"/>
</dbReference>
<sequence length="531" mass="59951">MKKYIIQASVLALSAMALTGCDDFLDTMPDNRATLNNEEKITKMLVSAYPDNEYLYVAELMSDNTDDIGGPQNPYTHRWAEEIYAWKEETETRNSSTERFWSASYGCIAAANEVLQALDKIGELSPTLKECKGEALLCRAYNHFMLANMFCQAYTKNAASHLGLPYMEASESELVPQYERGNLADFYGKIEKDLTEGLKLIGDSHYSVPKYHFNVSAAYAFAARFYLYTENWGEVVKMANRVFGSDPRPMLRDWKALGSLALDHDIVSNAFVNASSNANLLLHTAVSEAGLIYGAGYSGGSLACRFNHCSYTSENEDMEATNIFGGSTEFYLSPASYSASNYNKVVWFKLPYMMEYLDIVAQTGYFRTVYPAFTSEELLLNRAEAYVMLKEYDKAAADLTTWMQNMTKSTKVLTPQVVSDFYNKAKYCYSDGAGIESALKKHLNPAFEIDDEGSIQENMLQCVLGFRRLETMHLGLRWFDVKRYGIEIPRRQMNAQGRPVLKTDVLTKNDPRRAIQIPLRVRDAGLEANPR</sequence>
<gene>
    <name evidence="1" type="ORF">E5990_04575</name>
</gene>
<evidence type="ECO:0000313" key="1">
    <source>
        <dbReference type="EMBL" id="THG53095.1"/>
    </source>
</evidence>
<evidence type="ECO:0000313" key="2">
    <source>
        <dbReference type="Proteomes" id="UP000305401"/>
    </source>
</evidence>
<accession>A0AC61S6I4</accession>
<name>A0AC61S6I4_9BACT</name>
<proteinExistence type="predicted"/>
<protein>
    <submittedName>
        <fullName evidence="1">RagB/SusD family nutrient uptake outer membrane protein</fullName>
    </submittedName>
</protein>
<comment type="caution">
    <text evidence="1">The sequence shown here is derived from an EMBL/GenBank/DDBJ whole genome shotgun (WGS) entry which is preliminary data.</text>
</comment>